<dbReference type="Proteomes" id="UP000032749">
    <property type="component" value="Chromosome"/>
</dbReference>
<gene>
    <name evidence="1" type="ORF">OLEAN_C10320</name>
</gene>
<dbReference type="KEGG" id="oai:OLEAN_C10320"/>
<dbReference type="STRING" id="698738.OLEAN_C10320"/>
<sequence>MKFVANVDFNGGQLRPLDKSDVDAIVKLYQKQTLAGQGEKAIKEHAERMITLSVQMAATQRGLMWAIEVDGQMLGMLSLYDWQPTSLKTLMRLDAMPELTQQLQIDALRSGIDYLAQKYHLRNFSFQCLPQGEESVIEVIKCVGFDQQARLRDFRRLNQTEFSDVLVFNKILELTEEALLSGEQI</sequence>
<dbReference type="AlphaFoldDB" id="R4YPM8"/>
<reference evidence="1 2" key="1">
    <citation type="journal article" date="2013" name="Nat. Commun.">
        <title>Genome sequence and functional genomic analysis of the oil-degrading bacterium Oleispira antarctica.</title>
        <authorList>
            <person name="Kube M."/>
            <person name="Chernikova T.N."/>
            <person name="Al-Ramahi Y."/>
            <person name="Beloqui A."/>
            <person name="Lopez-Cortez N."/>
            <person name="Guazzaroni M.E."/>
            <person name="Heipieper H.J."/>
            <person name="Klages S."/>
            <person name="Kotsyurbenko O.R."/>
            <person name="Langer I."/>
            <person name="Nechitaylo T.Y."/>
            <person name="Lunsdorf H."/>
            <person name="Fernandez M."/>
            <person name="Juarez S."/>
            <person name="Ciordia S."/>
            <person name="Singer A."/>
            <person name="Kagan O."/>
            <person name="Egorova O."/>
            <person name="Petit P.A."/>
            <person name="Stogios P."/>
            <person name="Kim Y."/>
            <person name="Tchigvintsev A."/>
            <person name="Flick R."/>
            <person name="Denaro R."/>
            <person name="Genovese M."/>
            <person name="Albar J.P."/>
            <person name="Reva O.N."/>
            <person name="Martinez-Gomariz M."/>
            <person name="Tran H."/>
            <person name="Ferrer M."/>
            <person name="Savchenko A."/>
            <person name="Yakunin A.F."/>
            <person name="Yakimov M.M."/>
            <person name="Golyshina O.V."/>
            <person name="Reinhardt R."/>
            <person name="Golyshin P.N."/>
        </authorList>
    </citation>
    <scope>NUCLEOTIDE SEQUENCE [LARGE SCALE GENOMIC DNA]</scope>
</reference>
<evidence type="ECO:0008006" key="3">
    <source>
        <dbReference type="Google" id="ProtNLM"/>
    </source>
</evidence>
<accession>R4YPM8</accession>
<dbReference type="HOGENOM" id="CLU_1459924_0_0_6"/>
<protein>
    <recommendedName>
        <fullName evidence="3">N-acetyltransferase domain-containing protein</fullName>
    </recommendedName>
</protein>
<organism evidence="1 2">
    <name type="scientific">Oleispira antarctica RB-8</name>
    <dbReference type="NCBI Taxonomy" id="698738"/>
    <lineage>
        <taxon>Bacteria</taxon>
        <taxon>Pseudomonadati</taxon>
        <taxon>Pseudomonadota</taxon>
        <taxon>Gammaproteobacteria</taxon>
        <taxon>Oceanospirillales</taxon>
        <taxon>Oceanospirillaceae</taxon>
        <taxon>Oleispira</taxon>
    </lineage>
</organism>
<proteinExistence type="predicted"/>
<dbReference type="SUPFAM" id="SSF55729">
    <property type="entry name" value="Acyl-CoA N-acyltransferases (Nat)"/>
    <property type="match status" value="1"/>
</dbReference>
<keyword evidence="2" id="KW-1185">Reference proteome</keyword>
<dbReference type="EMBL" id="FO203512">
    <property type="protein sequence ID" value="CCK75208.1"/>
    <property type="molecule type" value="Genomic_DNA"/>
</dbReference>
<dbReference type="Gene3D" id="3.40.630.30">
    <property type="match status" value="1"/>
</dbReference>
<evidence type="ECO:0000313" key="2">
    <source>
        <dbReference type="Proteomes" id="UP000032749"/>
    </source>
</evidence>
<dbReference type="InterPro" id="IPR016181">
    <property type="entry name" value="Acyl_CoA_acyltransferase"/>
</dbReference>
<dbReference type="OrthoDB" id="6118486at2"/>
<name>R4YPM8_OLEAN</name>
<evidence type="ECO:0000313" key="1">
    <source>
        <dbReference type="EMBL" id="CCK75208.1"/>
    </source>
</evidence>